<dbReference type="InterPro" id="IPR006667">
    <property type="entry name" value="SLC41_membr_dom"/>
</dbReference>
<evidence type="ECO:0000256" key="6">
    <source>
        <dbReference type="ARBA" id="ARBA00022989"/>
    </source>
</evidence>
<dbReference type="Gene3D" id="3.10.580.10">
    <property type="entry name" value="CBS-domain"/>
    <property type="match status" value="1"/>
</dbReference>
<dbReference type="SUPFAM" id="SSF54631">
    <property type="entry name" value="CBS-domain pair"/>
    <property type="match status" value="1"/>
</dbReference>
<feature type="domain" description="CBS" evidence="10">
    <location>
        <begin position="122"/>
        <end position="186"/>
    </location>
</feature>
<dbReference type="SMART" id="SM00924">
    <property type="entry name" value="MgtE_N"/>
    <property type="match status" value="1"/>
</dbReference>
<accession>A0ABT6DII0</accession>
<keyword evidence="3 9" id="KW-0813">Transport</keyword>
<dbReference type="SMART" id="SM00116">
    <property type="entry name" value="CBS"/>
    <property type="match status" value="2"/>
</dbReference>
<comment type="subcellular location">
    <subcellularLocation>
        <location evidence="9">Cell membrane</location>
        <topology evidence="9">Multi-pass membrane protein</topology>
    </subcellularLocation>
    <subcellularLocation>
        <location evidence="1">Membrane</location>
        <topology evidence="1">Multi-pass membrane protein</topology>
    </subcellularLocation>
</comment>
<dbReference type="Gene3D" id="1.10.357.20">
    <property type="entry name" value="SLC41 divalent cation transporters, integral membrane domain"/>
    <property type="match status" value="1"/>
</dbReference>
<keyword evidence="9" id="KW-0479">Metal-binding</keyword>
<proteinExistence type="inferred from homology"/>
<protein>
    <recommendedName>
        <fullName evidence="9">Magnesium transporter MgtE</fullName>
    </recommendedName>
</protein>
<keyword evidence="12" id="KW-1185">Reference proteome</keyword>
<dbReference type="Pfam" id="PF03448">
    <property type="entry name" value="MgtE_N"/>
    <property type="match status" value="1"/>
</dbReference>
<dbReference type="Gene3D" id="1.25.60.10">
    <property type="entry name" value="MgtE N-terminal domain-like"/>
    <property type="match status" value="1"/>
</dbReference>
<reference evidence="11" key="1">
    <citation type="submission" date="2022-08" db="EMBL/GenBank/DDBJ databases">
        <title>Novel Bdellovibrio Species Isolated from Svalbard: Designation Bdellovibrio svalbardensis.</title>
        <authorList>
            <person name="Mitchell R.J."/>
            <person name="Choi S.Y."/>
        </authorList>
    </citation>
    <scope>NUCLEOTIDE SEQUENCE</scope>
    <source>
        <strain evidence="11">PAP01</strain>
    </source>
</reference>
<dbReference type="InterPro" id="IPR038076">
    <property type="entry name" value="MgtE_N_sf"/>
</dbReference>
<feature type="transmembrane region" description="Helical" evidence="9">
    <location>
        <begin position="377"/>
        <end position="406"/>
    </location>
</feature>
<keyword evidence="5 9" id="KW-0460">Magnesium</keyword>
<keyword evidence="7 9" id="KW-0472">Membrane</keyword>
<dbReference type="InterPro" id="IPR006668">
    <property type="entry name" value="Mg_transptr_MgtE_intracell_dom"/>
</dbReference>
<dbReference type="EMBL" id="JANRMI010000002">
    <property type="protein sequence ID" value="MDG0816050.1"/>
    <property type="molecule type" value="Genomic_DNA"/>
</dbReference>
<comment type="function">
    <text evidence="9">Acts as a magnesium transporter.</text>
</comment>
<feature type="transmembrane region" description="Helical" evidence="9">
    <location>
        <begin position="345"/>
        <end position="365"/>
    </location>
</feature>
<dbReference type="Proteomes" id="UP001152321">
    <property type="component" value="Unassembled WGS sequence"/>
</dbReference>
<keyword evidence="4 9" id="KW-0812">Transmembrane</keyword>
<dbReference type="CDD" id="cd04606">
    <property type="entry name" value="CBS_pair_Mg_transporter"/>
    <property type="match status" value="1"/>
</dbReference>
<dbReference type="PANTHER" id="PTHR43773">
    <property type="entry name" value="MAGNESIUM TRANSPORTER MGTE"/>
    <property type="match status" value="1"/>
</dbReference>
<evidence type="ECO:0000256" key="5">
    <source>
        <dbReference type="ARBA" id="ARBA00022842"/>
    </source>
</evidence>
<dbReference type="InterPro" id="IPR006669">
    <property type="entry name" value="MgtE_transporter"/>
</dbReference>
<feature type="transmembrane region" description="Helical" evidence="9">
    <location>
        <begin position="298"/>
        <end position="324"/>
    </location>
</feature>
<dbReference type="PROSITE" id="PS51371">
    <property type="entry name" value="CBS"/>
    <property type="match status" value="2"/>
</dbReference>
<evidence type="ECO:0000259" key="10">
    <source>
        <dbReference type="PROSITE" id="PS51371"/>
    </source>
</evidence>
<dbReference type="InterPro" id="IPR046342">
    <property type="entry name" value="CBS_dom_sf"/>
</dbReference>
<comment type="caution">
    <text evidence="11">The sequence shown here is derived from an EMBL/GenBank/DDBJ whole genome shotgun (WGS) entry which is preliminary data.</text>
</comment>
<evidence type="ECO:0000256" key="4">
    <source>
        <dbReference type="ARBA" id="ARBA00022692"/>
    </source>
</evidence>
<dbReference type="InterPro" id="IPR000644">
    <property type="entry name" value="CBS_dom"/>
</dbReference>
<dbReference type="PANTHER" id="PTHR43773:SF1">
    <property type="entry name" value="MAGNESIUM TRANSPORTER MGTE"/>
    <property type="match status" value="1"/>
</dbReference>
<dbReference type="SUPFAM" id="SSF158791">
    <property type="entry name" value="MgtE N-terminal domain-like"/>
    <property type="match status" value="1"/>
</dbReference>
<dbReference type="NCBIfam" id="TIGR00400">
    <property type="entry name" value="mgtE"/>
    <property type="match status" value="1"/>
</dbReference>
<dbReference type="Pfam" id="PF01769">
    <property type="entry name" value="MgtE"/>
    <property type="match status" value="1"/>
</dbReference>
<keyword evidence="8" id="KW-0129">CBS domain</keyword>
<evidence type="ECO:0000256" key="7">
    <source>
        <dbReference type="ARBA" id="ARBA00023136"/>
    </source>
</evidence>
<feature type="transmembrane region" description="Helical" evidence="9">
    <location>
        <begin position="271"/>
        <end position="292"/>
    </location>
</feature>
<dbReference type="InterPro" id="IPR036739">
    <property type="entry name" value="SLC41_membr_dom_sf"/>
</dbReference>
<evidence type="ECO:0000256" key="3">
    <source>
        <dbReference type="ARBA" id="ARBA00022448"/>
    </source>
</evidence>
<name>A0ABT6DII0_9BACT</name>
<gene>
    <name evidence="11" type="primary">mgtE</name>
    <name evidence="11" type="ORF">NWE73_06730</name>
</gene>
<dbReference type="SUPFAM" id="SSF161093">
    <property type="entry name" value="MgtE membrane domain-like"/>
    <property type="match status" value="1"/>
</dbReference>
<dbReference type="RefSeq" id="WP_277577528.1">
    <property type="nucleotide sequence ID" value="NZ_JANRMI010000002.1"/>
</dbReference>
<evidence type="ECO:0000256" key="2">
    <source>
        <dbReference type="ARBA" id="ARBA00009749"/>
    </source>
</evidence>
<evidence type="ECO:0000256" key="8">
    <source>
        <dbReference type="PROSITE-ProRule" id="PRU00703"/>
    </source>
</evidence>
<keyword evidence="6 9" id="KW-1133">Transmembrane helix</keyword>
<feature type="domain" description="CBS" evidence="10">
    <location>
        <begin position="187"/>
        <end position="243"/>
    </location>
</feature>
<feature type="transmembrane region" description="Helical" evidence="9">
    <location>
        <begin position="418"/>
        <end position="441"/>
    </location>
</feature>
<evidence type="ECO:0000313" key="11">
    <source>
        <dbReference type="EMBL" id="MDG0816050.1"/>
    </source>
</evidence>
<organism evidence="11 12">
    <name type="scientific">Bdellovibrio svalbardensis</name>
    <dbReference type="NCBI Taxonomy" id="2972972"/>
    <lineage>
        <taxon>Bacteria</taxon>
        <taxon>Pseudomonadati</taxon>
        <taxon>Bdellovibrionota</taxon>
        <taxon>Bdellovibrionia</taxon>
        <taxon>Bdellovibrionales</taxon>
        <taxon>Pseudobdellovibrionaceae</taxon>
        <taxon>Bdellovibrio</taxon>
    </lineage>
</organism>
<dbReference type="Pfam" id="PF00571">
    <property type="entry name" value="CBS"/>
    <property type="match status" value="2"/>
</dbReference>
<comment type="subunit">
    <text evidence="9">Homodimer.</text>
</comment>
<sequence>MEDNNQILDEKPEQETVLTLLDSWSSMTPDERREKFKELPRTDAEELFLSLKTHDQAELIAEASHLEKRSWVRLLAPDDVADLIQEIGHESKEDLLSLLDPQTKREVIALLAYAEDAAGGLMSTRFVRLRPDMTVDEAISYLRIQAKTHVESIYYAYVLDSDQKLLGVISFREIFSAAQGTKIVDIMHTDILKLPPEMDQEQIGRIFSQHELMAIPVVDEHGVMRGIVTFDDIAHAIQEEATEDIHKLGGVESLDAPYMKISMMEMIKKRAGWLLVLFLGEMFTATAMGYFQTEIERAVVLALFIPLIISSGGNSGSQASTLIIRAMALGEVRLRDWWRVLGRELMAGLCLGVTLGLVGLCRILIWPTREALYGPHYVLVAITVMLSLIGIVLWGTISGSMLPFLLKKVGFDPASASAPAVATLVDVTGLIIYFSVASFVLHGVLL</sequence>
<evidence type="ECO:0000313" key="12">
    <source>
        <dbReference type="Proteomes" id="UP001152321"/>
    </source>
</evidence>
<evidence type="ECO:0000256" key="1">
    <source>
        <dbReference type="ARBA" id="ARBA00004141"/>
    </source>
</evidence>
<keyword evidence="9" id="KW-1003">Cell membrane</keyword>
<evidence type="ECO:0000256" key="9">
    <source>
        <dbReference type="RuleBase" id="RU362011"/>
    </source>
</evidence>
<comment type="similarity">
    <text evidence="2 9">Belongs to the SLC41A transporter family.</text>
</comment>